<dbReference type="PROSITE" id="PS51257">
    <property type="entry name" value="PROKAR_LIPOPROTEIN"/>
    <property type="match status" value="1"/>
</dbReference>
<proteinExistence type="predicted"/>
<dbReference type="InterPro" id="IPR017946">
    <property type="entry name" value="PLC-like_Pdiesterase_TIM-brl"/>
</dbReference>
<gene>
    <name evidence="1" type="ORF">H9928_03015</name>
</gene>
<organism evidence="1 2">
    <name type="scientific">Candidatus Phocaeicola excrementipullorum</name>
    <dbReference type="NCBI Taxonomy" id="2838731"/>
    <lineage>
        <taxon>Bacteria</taxon>
        <taxon>Pseudomonadati</taxon>
        <taxon>Bacteroidota</taxon>
        <taxon>Bacteroidia</taxon>
        <taxon>Bacteroidales</taxon>
        <taxon>Bacteroidaceae</taxon>
        <taxon>Phocaeicola</taxon>
    </lineage>
</organism>
<protein>
    <submittedName>
        <fullName evidence="1">Uncharacterized protein</fullName>
    </submittedName>
</protein>
<accession>A0A948X4X7</accession>
<evidence type="ECO:0000313" key="2">
    <source>
        <dbReference type="Proteomes" id="UP000784286"/>
    </source>
</evidence>
<dbReference type="Gene3D" id="3.20.20.190">
    <property type="entry name" value="Phosphatidylinositol (PI) phosphodiesterase"/>
    <property type="match status" value="1"/>
</dbReference>
<dbReference type="GO" id="GO:0008081">
    <property type="term" value="F:phosphoric diester hydrolase activity"/>
    <property type="evidence" value="ECO:0007669"/>
    <property type="project" value="InterPro"/>
</dbReference>
<sequence>MKRIMYPLFAAAMVAMSSCQDDIAEKPVTPAQPGDEITFGSALTDVDAQTRTIYGDKPVTDDNGTYYPVTWEDGDQIAIYCPEASNGNLVNYKVTPDEIDASHSSAVTKVNPDQAGLQWGTAPVHHFSAFYPADRILGQQDGRLLAEIPVNQDPISWKHEPNEAGGMTYTGVANTDYAFMWAYNEHETVDGGDVALDFKPWVTILDVEINGPETPGQEIKMSSVQIRSTTNETLNGEFYLDFTAVEKDPTNPNAAPTYIQAGNPNATRSQITIQLYDNNFHEEEENEEDRADFITLGHNDKIVVRFYLLPKDTNYDTSARQDLQIRVTPYNSAVLTRTLTAEEGSQKGGILAHKVNKVILPSVSQTGPNYWMSSLNPNIYVTELSLPGSKMSYQTQANGANVVYQDLSIAEQVTNGIRAFQIQTASTNNVPWYESGSASDQVLYMTVAGNKTDTRFKDIVREIATGLKTAEAAGKNQEYAFILLTAALGECEGYGPVLNRTDGELAWMDAIRNELAEMADEEETYRLYTGEITPTTTIDDVKGHIIIKVNYNNDNMGSHLRENDRIPAMFAKWGVFDDVSTPFTETSAYAINSMRWGTSHNVNNGALQWFYHEATSVGYNNNGGEETYDQKIGNIEDMWERSIGYYNSNSDHSMWFLNDLGGCYVNGGYSSGESQSGVKAWTQEVGPYATRLLQNRTEDATLGIVLINYANPENDYSGNLIQTIINNNFNFLLRTRGSSQSNVYNASYSKGGNAIGWD</sequence>
<name>A0A948X4X7_9BACT</name>
<dbReference type="AlphaFoldDB" id="A0A948X4X7"/>
<dbReference type="GO" id="GO:0006629">
    <property type="term" value="P:lipid metabolic process"/>
    <property type="evidence" value="ECO:0007669"/>
    <property type="project" value="InterPro"/>
</dbReference>
<comment type="caution">
    <text evidence="1">The sequence shown here is derived from an EMBL/GenBank/DDBJ whole genome shotgun (WGS) entry which is preliminary data.</text>
</comment>
<dbReference type="EMBL" id="JAHLFJ010000030">
    <property type="protein sequence ID" value="MBU3855523.1"/>
    <property type="molecule type" value="Genomic_DNA"/>
</dbReference>
<dbReference type="Proteomes" id="UP000784286">
    <property type="component" value="Unassembled WGS sequence"/>
</dbReference>
<reference evidence="1" key="1">
    <citation type="journal article" date="2021" name="PeerJ">
        <title>Extensive microbial diversity within the chicken gut microbiome revealed by metagenomics and culture.</title>
        <authorList>
            <person name="Gilroy R."/>
            <person name="Ravi A."/>
            <person name="Getino M."/>
            <person name="Pursley I."/>
            <person name="Horton D.L."/>
            <person name="Alikhan N.F."/>
            <person name="Baker D."/>
            <person name="Gharbi K."/>
            <person name="Hall N."/>
            <person name="Watson M."/>
            <person name="Adriaenssens E.M."/>
            <person name="Foster-Nyarko E."/>
            <person name="Jarju S."/>
            <person name="Secka A."/>
            <person name="Antonio M."/>
            <person name="Oren A."/>
            <person name="Chaudhuri R.R."/>
            <person name="La Ragione R."/>
            <person name="Hildebrand F."/>
            <person name="Pallen M.J."/>
        </authorList>
    </citation>
    <scope>NUCLEOTIDE SEQUENCE</scope>
    <source>
        <strain evidence="1">8470</strain>
    </source>
</reference>
<reference evidence="1" key="2">
    <citation type="submission" date="2021-04" db="EMBL/GenBank/DDBJ databases">
        <authorList>
            <person name="Gilroy R."/>
        </authorList>
    </citation>
    <scope>NUCLEOTIDE SEQUENCE</scope>
    <source>
        <strain evidence="1">8470</strain>
    </source>
</reference>
<evidence type="ECO:0000313" key="1">
    <source>
        <dbReference type="EMBL" id="MBU3855523.1"/>
    </source>
</evidence>
<dbReference type="SUPFAM" id="SSF51695">
    <property type="entry name" value="PLC-like phosphodiesterases"/>
    <property type="match status" value="1"/>
</dbReference>